<dbReference type="Gene3D" id="3.40.50.1820">
    <property type="entry name" value="alpha/beta hydrolase"/>
    <property type="match status" value="1"/>
</dbReference>
<dbReference type="Proteomes" id="UP001310890">
    <property type="component" value="Unassembled WGS sequence"/>
</dbReference>
<dbReference type="EMBL" id="JAVRRL010000033">
    <property type="protein sequence ID" value="KAK5112121.1"/>
    <property type="molecule type" value="Genomic_DNA"/>
</dbReference>
<dbReference type="AlphaFoldDB" id="A0AAN7THA0"/>
<dbReference type="InterPro" id="IPR002018">
    <property type="entry name" value="CarbesteraseB"/>
</dbReference>
<accession>A0AAN7THA0</accession>
<feature type="domain" description="Carboxylesterase type B" evidence="1">
    <location>
        <begin position="61"/>
        <end position="380"/>
    </location>
</feature>
<name>A0AAN7THA0_9PEZI</name>
<dbReference type="InterPro" id="IPR050309">
    <property type="entry name" value="Type-B_Carboxylest/Lipase"/>
</dbReference>
<evidence type="ECO:0000313" key="2">
    <source>
        <dbReference type="EMBL" id="KAK5112121.1"/>
    </source>
</evidence>
<gene>
    <name evidence="2" type="ORF">LTR62_004464</name>
</gene>
<sequence length="495" mass="52685">MTDLGMSRHVFSGAGAGAGVGSYSWTHTCKPSTQLEVKTTTLYNASPYRPKEEEETMVLITLPQGTYKGATKDTINIYHGIPYSQPFERFQSPKPITPNPSPNPTSDANTIHDATTWGPICPQNPSALQPHIYGPWPSPPKGGEPDESLCGVVSVYQPEEAAGAKEGSGKLPVIVYIHGGAWQTGSSQIDWYTGTALAQDGNCIVVALSYRMGVLGFMYESGKPLACGNQDHILALEWVKGNIGFFGGDVNNITAAGQSAGAYNTQLLLDVRPDLFKRAIIMSSPAGMVFKPEDAEKVAQLVRANLPEGKTTTTASVSELLKAQGVASGQVGGLAQFAPVVADGVAPGGRVTVESEADRKDVWVTWLQHDGSAFAAIAGGHGTKAEDALSVKLTDDVFKKPSIELAQRLAKAGHKVATLEHQWSPKGFLLGATHCLDLPVILGDAEAWKESPLRGTESAQGWDRRGRMIRQAFGQFAHSGKVPEVLEGAEVRVVS</sequence>
<dbReference type="Pfam" id="PF00135">
    <property type="entry name" value="COesterase"/>
    <property type="match status" value="1"/>
</dbReference>
<protein>
    <recommendedName>
        <fullName evidence="1">Carboxylesterase type B domain-containing protein</fullName>
    </recommendedName>
</protein>
<dbReference type="PANTHER" id="PTHR11559">
    <property type="entry name" value="CARBOXYLESTERASE"/>
    <property type="match status" value="1"/>
</dbReference>
<dbReference type="SUPFAM" id="SSF53474">
    <property type="entry name" value="alpha/beta-Hydrolases"/>
    <property type="match status" value="1"/>
</dbReference>
<reference evidence="2" key="1">
    <citation type="submission" date="2023-08" db="EMBL/GenBank/DDBJ databases">
        <title>Black Yeasts Isolated from many extreme environments.</title>
        <authorList>
            <person name="Coleine C."/>
            <person name="Stajich J.E."/>
            <person name="Selbmann L."/>
        </authorList>
    </citation>
    <scope>NUCLEOTIDE SEQUENCE</scope>
    <source>
        <strain evidence="2">CCFEE 5401</strain>
    </source>
</reference>
<proteinExistence type="predicted"/>
<organism evidence="2 3">
    <name type="scientific">Meristemomyces frigidus</name>
    <dbReference type="NCBI Taxonomy" id="1508187"/>
    <lineage>
        <taxon>Eukaryota</taxon>
        <taxon>Fungi</taxon>
        <taxon>Dikarya</taxon>
        <taxon>Ascomycota</taxon>
        <taxon>Pezizomycotina</taxon>
        <taxon>Dothideomycetes</taxon>
        <taxon>Dothideomycetidae</taxon>
        <taxon>Mycosphaerellales</taxon>
        <taxon>Teratosphaeriaceae</taxon>
        <taxon>Meristemomyces</taxon>
    </lineage>
</organism>
<comment type="caution">
    <text evidence="2">The sequence shown here is derived from an EMBL/GenBank/DDBJ whole genome shotgun (WGS) entry which is preliminary data.</text>
</comment>
<evidence type="ECO:0000313" key="3">
    <source>
        <dbReference type="Proteomes" id="UP001310890"/>
    </source>
</evidence>
<evidence type="ECO:0000259" key="1">
    <source>
        <dbReference type="Pfam" id="PF00135"/>
    </source>
</evidence>
<dbReference type="InterPro" id="IPR029058">
    <property type="entry name" value="AB_hydrolase_fold"/>
</dbReference>